<feature type="transmembrane region" description="Helical" evidence="2">
    <location>
        <begin position="146"/>
        <end position="163"/>
    </location>
</feature>
<dbReference type="GO" id="GO:0022857">
    <property type="term" value="F:transmembrane transporter activity"/>
    <property type="evidence" value="ECO:0007669"/>
    <property type="project" value="InterPro"/>
</dbReference>
<dbReference type="HOGENOM" id="CLU_450746_0_0_1"/>
<feature type="transmembrane region" description="Helical" evidence="2">
    <location>
        <begin position="374"/>
        <end position="393"/>
    </location>
</feature>
<keyword evidence="2" id="KW-1133">Transmembrane helix</keyword>
<dbReference type="Proteomes" id="UP000014760">
    <property type="component" value="Unassembled WGS sequence"/>
</dbReference>
<dbReference type="InterPro" id="IPR011701">
    <property type="entry name" value="MFS"/>
</dbReference>
<dbReference type="EMBL" id="AMQN01000392">
    <property type="status" value="NOT_ANNOTATED_CDS"/>
    <property type="molecule type" value="Genomic_DNA"/>
</dbReference>
<evidence type="ECO:0008006" key="5">
    <source>
        <dbReference type="Google" id="ProtNLM"/>
    </source>
</evidence>
<keyword evidence="4" id="KW-1185">Reference proteome</keyword>
<feature type="transmembrane region" description="Helical" evidence="2">
    <location>
        <begin position="117"/>
        <end position="134"/>
    </location>
</feature>
<proteinExistence type="predicted"/>
<evidence type="ECO:0000256" key="2">
    <source>
        <dbReference type="SAM" id="Phobius"/>
    </source>
</evidence>
<accession>X2ANP7</accession>
<evidence type="ECO:0000313" key="4">
    <source>
        <dbReference type="Proteomes" id="UP000014760"/>
    </source>
</evidence>
<dbReference type="AlphaFoldDB" id="X2ANP7"/>
<feature type="region of interest" description="Disordered" evidence="1">
    <location>
        <begin position="530"/>
        <end position="606"/>
    </location>
</feature>
<feature type="transmembrane region" description="Helical" evidence="2">
    <location>
        <begin position="347"/>
        <end position="367"/>
    </location>
</feature>
<feature type="transmembrane region" description="Helical" evidence="2">
    <location>
        <begin position="207"/>
        <end position="227"/>
    </location>
</feature>
<name>X2ANP7_CAPTE</name>
<dbReference type="InterPro" id="IPR036259">
    <property type="entry name" value="MFS_trans_sf"/>
</dbReference>
<keyword evidence="2" id="KW-0472">Membrane</keyword>
<feature type="transmembrane region" description="Helical" evidence="2">
    <location>
        <begin position="467"/>
        <end position="490"/>
    </location>
</feature>
<dbReference type="OrthoDB" id="10016898at2759"/>
<sequence>MYPFSMLPLTEWKDRMVTKMTVTWEKYVAWRAMMSIILKNDKRGWIVCLAVLVITVIRSSITYSFGVFVVKLEDLWKRPLAEENWIGTLSFCISLSCAPVSVAFIRTLRHRGYRWSGLIGTLILAASCLGSSFVPNLEWMFFTHSLLYGVGSSLIYMASSLLIGEYFDKDHKYHVLATSILLCGYPIGSLIFNPVNAALVTKFGWRVAFRVASGLILIFGIICCWAFSSKEDVAMERLQEENDDDDVVIPTPPPAPIPPPVEEEILEDEAESHPGESKFHRAGRNFLHASAAKFPRRCCTLSEVKERPEIVLWYIGNGLSYLGFFMPFLNLPYYMKLHDIQPTRSSWVLTLLSLAECVTYIIASFLGDYLKNRLVYVNVVAAAALSIICMIWPFVDINYSLICLIALAMGGFLGLTIVYTYAASGEVTQLPIDIAWSFTNLWSGMGILVGPFFSGAIFDIRKSYDDVFFVVGALYMINTFIFALIPYFGWRRRRKQQESESYTEIHGMVATNYRETYKISSMRSLSKGSLANGDADGVPEYGATTQETKTTPAEPPAANGQPWTADWQQQEHAGQGGYQNHAPLAPQCGWPPADKQQKTWPPQNWQ</sequence>
<feature type="transmembrane region" description="Helical" evidence="2">
    <location>
        <begin position="44"/>
        <end position="65"/>
    </location>
</feature>
<dbReference type="Gene3D" id="1.20.1250.20">
    <property type="entry name" value="MFS general substrate transporter like domains"/>
    <property type="match status" value="2"/>
</dbReference>
<dbReference type="Pfam" id="PF07690">
    <property type="entry name" value="MFS_1"/>
    <property type="match status" value="2"/>
</dbReference>
<feature type="transmembrane region" description="Helical" evidence="2">
    <location>
        <begin position="85"/>
        <end position="105"/>
    </location>
</feature>
<feature type="transmembrane region" description="Helical" evidence="2">
    <location>
        <begin position="399"/>
        <end position="422"/>
    </location>
</feature>
<dbReference type="OMA" id="VFPFIHL"/>
<dbReference type="PANTHER" id="PTHR11360">
    <property type="entry name" value="MONOCARBOXYLATE TRANSPORTER"/>
    <property type="match status" value="1"/>
</dbReference>
<keyword evidence="2" id="KW-0812">Transmembrane</keyword>
<feature type="transmembrane region" description="Helical" evidence="2">
    <location>
        <begin position="311"/>
        <end position="335"/>
    </location>
</feature>
<organism evidence="3 4">
    <name type="scientific">Capitella teleta</name>
    <name type="common">Polychaete worm</name>
    <dbReference type="NCBI Taxonomy" id="283909"/>
    <lineage>
        <taxon>Eukaryota</taxon>
        <taxon>Metazoa</taxon>
        <taxon>Spiralia</taxon>
        <taxon>Lophotrochozoa</taxon>
        <taxon>Annelida</taxon>
        <taxon>Polychaeta</taxon>
        <taxon>Sedentaria</taxon>
        <taxon>Scolecida</taxon>
        <taxon>Capitellidae</taxon>
        <taxon>Capitella</taxon>
    </lineage>
</organism>
<feature type="transmembrane region" description="Helical" evidence="2">
    <location>
        <begin position="175"/>
        <end position="195"/>
    </location>
</feature>
<dbReference type="PANTHER" id="PTHR11360:SF251">
    <property type="entry name" value="MAJOR FACILITATOR SUPERFAMILY (MFS) PROFILE DOMAIN-CONTAINING PROTEIN"/>
    <property type="match status" value="1"/>
</dbReference>
<dbReference type="InterPro" id="IPR050327">
    <property type="entry name" value="Proton-linked_MCT"/>
</dbReference>
<evidence type="ECO:0000313" key="3">
    <source>
        <dbReference type="EnsemblMetazoa" id="CapteP218721"/>
    </source>
</evidence>
<reference evidence="3" key="3">
    <citation type="submission" date="2015-06" db="UniProtKB">
        <authorList>
            <consortium name="EnsemblMetazoa"/>
        </authorList>
    </citation>
    <scope>IDENTIFICATION</scope>
</reference>
<dbReference type="EnsemblMetazoa" id="CapteT218721">
    <property type="protein sequence ID" value="CapteP218721"/>
    <property type="gene ID" value="CapteG218721"/>
</dbReference>
<evidence type="ECO:0000256" key="1">
    <source>
        <dbReference type="SAM" id="MobiDB-lite"/>
    </source>
</evidence>
<feature type="transmembrane region" description="Helical" evidence="2">
    <location>
        <begin position="434"/>
        <end position="455"/>
    </location>
</feature>
<dbReference type="SUPFAM" id="SSF103473">
    <property type="entry name" value="MFS general substrate transporter"/>
    <property type="match status" value="1"/>
</dbReference>
<protein>
    <recommendedName>
        <fullName evidence="5">Major facilitator superfamily (MFS) profile domain-containing protein</fullName>
    </recommendedName>
</protein>
<reference evidence="4" key="1">
    <citation type="submission" date="2012-12" db="EMBL/GenBank/DDBJ databases">
        <authorList>
            <person name="Hellsten U."/>
            <person name="Grimwood J."/>
            <person name="Chapman J.A."/>
            <person name="Shapiro H."/>
            <person name="Aerts A."/>
            <person name="Otillar R.P."/>
            <person name="Terry A.Y."/>
            <person name="Boore J.L."/>
            <person name="Simakov O."/>
            <person name="Marletaz F."/>
            <person name="Cho S.-J."/>
            <person name="Edsinger-Gonzales E."/>
            <person name="Havlak P."/>
            <person name="Kuo D.-H."/>
            <person name="Larsson T."/>
            <person name="Lv J."/>
            <person name="Arendt D."/>
            <person name="Savage R."/>
            <person name="Osoegawa K."/>
            <person name="de Jong P."/>
            <person name="Lindberg D.R."/>
            <person name="Seaver E.C."/>
            <person name="Weisblat D.A."/>
            <person name="Putnam N.H."/>
            <person name="Grigoriev I.V."/>
            <person name="Rokhsar D.S."/>
        </authorList>
    </citation>
    <scope>NUCLEOTIDE SEQUENCE</scope>
    <source>
        <strain evidence="4">I ESC-2004</strain>
    </source>
</reference>
<reference evidence="4" key="2">
    <citation type="journal article" date="2013" name="Nature">
        <title>Insights into bilaterian evolution from three spiralian genomes.</title>
        <authorList>
            <person name="Simakov O."/>
            <person name="Marletaz F."/>
            <person name="Cho S.J."/>
            <person name="Edsinger-Gonzales E."/>
            <person name="Havlak P."/>
            <person name="Hellsten U."/>
            <person name="Kuo D.H."/>
            <person name="Larsson T."/>
            <person name="Lv J."/>
            <person name="Arendt D."/>
            <person name="Savage R."/>
            <person name="Osoegawa K."/>
            <person name="de Jong P."/>
            <person name="Grimwood J."/>
            <person name="Chapman J.A."/>
            <person name="Shapiro H."/>
            <person name="Aerts A."/>
            <person name="Otillar R.P."/>
            <person name="Terry A.Y."/>
            <person name="Boore J.L."/>
            <person name="Grigoriev I.V."/>
            <person name="Lindberg D.R."/>
            <person name="Seaver E.C."/>
            <person name="Weisblat D.A."/>
            <person name="Putnam N.H."/>
            <person name="Rokhsar D.S."/>
        </authorList>
    </citation>
    <scope>NUCLEOTIDE SEQUENCE</scope>
    <source>
        <strain evidence="4">I ESC-2004</strain>
    </source>
</reference>